<dbReference type="Proteomes" id="UP000070501">
    <property type="component" value="Unassembled WGS sequence"/>
</dbReference>
<accession>A0A136JGP5</accession>
<evidence type="ECO:0008006" key="9">
    <source>
        <dbReference type="Google" id="ProtNLM"/>
    </source>
</evidence>
<dbReference type="InParanoid" id="A0A136JGP5"/>
<dbReference type="Pfam" id="PF11951">
    <property type="entry name" value="Fungal_trans_2"/>
    <property type="match status" value="1"/>
</dbReference>
<dbReference type="GO" id="GO:0046872">
    <property type="term" value="F:metal ion binding"/>
    <property type="evidence" value="ECO:0007669"/>
    <property type="project" value="UniProtKB-KW"/>
</dbReference>
<sequence>MTATHEKARRRGARARAQAAATAIGSTLQCAIAQAVSSASASRSFRSYAISYRVSGNQADRQLLHYFCVWLASEISGFLPSNFWTRMVLQRAQHELVVRQALVALSSLHRQMHTARSEGAACVNKQINASSESGAAYHRAMRSLRRYLRNQSGESATDTQASSAVASDIDGHQSRIVPLICCVLFYTFESVQGNVDSALEHLAAGRAILGNNKD</sequence>
<keyword evidence="4" id="KW-0238">DNA-binding</keyword>
<keyword evidence="5" id="KW-0804">Transcription</keyword>
<gene>
    <name evidence="7" type="ORF">Micbo1qcDRAFT_210589</name>
</gene>
<evidence type="ECO:0000256" key="2">
    <source>
        <dbReference type="ARBA" id="ARBA00022833"/>
    </source>
</evidence>
<evidence type="ECO:0000256" key="3">
    <source>
        <dbReference type="ARBA" id="ARBA00023015"/>
    </source>
</evidence>
<dbReference type="PANTHER" id="PTHR36206">
    <property type="entry name" value="ASPERCRYPTIN BIOSYNTHESIS CLUSTER-SPECIFIC TRANSCRIPTION REGULATOR ATNN-RELATED"/>
    <property type="match status" value="1"/>
</dbReference>
<name>A0A136JGP5_9PEZI</name>
<evidence type="ECO:0000256" key="4">
    <source>
        <dbReference type="ARBA" id="ARBA00023125"/>
    </source>
</evidence>
<evidence type="ECO:0000256" key="1">
    <source>
        <dbReference type="ARBA" id="ARBA00022723"/>
    </source>
</evidence>
<keyword evidence="3" id="KW-0805">Transcription regulation</keyword>
<dbReference type="InterPro" id="IPR021858">
    <property type="entry name" value="Fun_TF"/>
</dbReference>
<dbReference type="EMBL" id="KQ964245">
    <property type="protein sequence ID" value="KXJ96286.1"/>
    <property type="molecule type" value="Genomic_DNA"/>
</dbReference>
<dbReference type="GO" id="GO:0003677">
    <property type="term" value="F:DNA binding"/>
    <property type="evidence" value="ECO:0007669"/>
    <property type="project" value="UniProtKB-KW"/>
</dbReference>
<organism evidence="7 8">
    <name type="scientific">Microdochium bolleyi</name>
    <dbReference type="NCBI Taxonomy" id="196109"/>
    <lineage>
        <taxon>Eukaryota</taxon>
        <taxon>Fungi</taxon>
        <taxon>Dikarya</taxon>
        <taxon>Ascomycota</taxon>
        <taxon>Pezizomycotina</taxon>
        <taxon>Sordariomycetes</taxon>
        <taxon>Xylariomycetidae</taxon>
        <taxon>Xylariales</taxon>
        <taxon>Microdochiaceae</taxon>
        <taxon>Microdochium</taxon>
    </lineage>
</organism>
<evidence type="ECO:0000313" key="8">
    <source>
        <dbReference type="Proteomes" id="UP000070501"/>
    </source>
</evidence>
<protein>
    <recommendedName>
        <fullName evidence="9">Fungal-specific transcription factor domain-domain-containing protein</fullName>
    </recommendedName>
</protein>
<dbReference type="PANTHER" id="PTHR36206:SF4">
    <property type="entry name" value="HYPOTHETICAL CONSERVED PROTEIN (EUROFUNG)-RELATED"/>
    <property type="match status" value="1"/>
</dbReference>
<dbReference type="InterPro" id="IPR052360">
    <property type="entry name" value="Transcr_Regulatory_Proteins"/>
</dbReference>
<evidence type="ECO:0000313" key="7">
    <source>
        <dbReference type="EMBL" id="KXJ96286.1"/>
    </source>
</evidence>
<dbReference type="STRING" id="196109.A0A136JGP5"/>
<dbReference type="OrthoDB" id="2593732at2759"/>
<keyword evidence="1" id="KW-0479">Metal-binding</keyword>
<evidence type="ECO:0000256" key="5">
    <source>
        <dbReference type="ARBA" id="ARBA00023163"/>
    </source>
</evidence>
<proteinExistence type="predicted"/>
<keyword evidence="8" id="KW-1185">Reference proteome</keyword>
<dbReference type="AlphaFoldDB" id="A0A136JGP5"/>
<evidence type="ECO:0000256" key="6">
    <source>
        <dbReference type="ARBA" id="ARBA00023242"/>
    </source>
</evidence>
<keyword evidence="2" id="KW-0862">Zinc</keyword>
<reference evidence="8" key="1">
    <citation type="submission" date="2016-02" db="EMBL/GenBank/DDBJ databases">
        <title>Draft genome sequence of Microdochium bolleyi, a fungal endophyte of beachgrass.</title>
        <authorList>
            <consortium name="DOE Joint Genome Institute"/>
            <person name="David A.S."/>
            <person name="May G."/>
            <person name="Haridas S."/>
            <person name="Lim J."/>
            <person name="Wang M."/>
            <person name="Labutti K."/>
            <person name="Lipzen A."/>
            <person name="Barry K."/>
            <person name="Grigoriev I.V."/>
        </authorList>
    </citation>
    <scope>NUCLEOTIDE SEQUENCE [LARGE SCALE GENOMIC DNA]</scope>
    <source>
        <strain evidence="8">J235TASD1</strain>
    </source>
</reference>
<keyword evidence="6" id="KW-0539">Nucleus</keyword>